<reference evidence="7" key="1">
    <citation type="submission" date="2006-01" db="EMBL/GenBank/DDBJ databases">
        <title>Complete sequence of Novosphingobium aromaticivorans DSM 12444.</title>
        <authorList>
            <consortium name="US DOE Joint Genome Institute"/>
            <person name="Copeland A."/>
            <person name="Lucas S."/>
            <person name="Lapidus A."/>
            <person name="Barry K."/>
            <person name="Detter J.C."/>
            <person name="Glavina T."/>
            <person name="Hammon N."/>
            <person name="Israni S."/>
            <person name="Pitluck S."/>
            <person name="Chain P."/>
            <person name="Malfatti S."/>
            <person name="Shin M."/>
            <person name="Vergez L."/>
            <person name="Schmutz J."/>
            <person name="Larimer F."/>
            <person name="Land M."/>
            <person name="Kyrpides N."/>
            <person name="Ivanova N."/>
            <person name="Fredrickson J."/>
            <person name="Balkwill D."/>
            <person name="Romine M.F."/>
            <person name="Richardson P."/>
        </authorList>
    </citation>
    <scope>NUCLEOTIDE SEQUENCE [LARGE SCALE GENOMIC DNA]</scope>
    <source>
        <strain evidence="7">ATCC 700278 / DSM 12444 / CCUG 56034 / CIP 105152 / NBRC 16084 / F199</strain>
    </source>
</reference>
<dbReference type="SUPFAM" id="SSF51316">
    <property type="entry name" value="Mss4-like"/>
    <property type="match status" value="1"/>
</dbReference>
<organism evidence="6 7">
    <name type="scientific">Novosphingobium aromaticivorans (strain ATCC 700278 / DSM 12444 / CCUG 56034 / CIP 105152 / NBRC 16084 / F199)</name>
    <dbReference type="NCBI Taxonomy" id="279238"/>
    <lineage>
        <taxon>Bacteria</taxon>
        <taxon>Pseudomonadati</taxon>
        <taxon>Pseudomonadota</taxon>
        <taxon>Alphaproteobacteria</taxon>
        <taxon>Sphingomonadales</taxon>
        <taxon>Sphingomonadaceae</taxon>
        <taxon>Novosphingobium</taxon>
    </lineage>
</organism>
<dbReference type="Pfam" id="PF04828">
    <property type="entry name" value="GFA"/>
    <property type="match status" value="1"/>
</dbReference>
<dbReference type="EMBL" id="CP000248">
    <property type="protein sequence ID" value="ABD24862.1"/>
    <property type="molecule type" value="Genomic_DNA"/>
</dbReference>
<gene>
    <name evidence="6" type="ordered locus">Saro_0414</name>
</gene>
<dbReference type="PANTHER" id="PTHR33337">
    <property type="entry name" value="GFA DOMAIN-CONTAINING PROTEIN"/>
    <property type="match status" value="1"/>
</dbReference>
<proteinExistence type="inferred from homology"/>
<evidence type="ECO:0000256" key="1">
    <source>
        <dbReference type="ARBA" id="ARBA00005495"/>
    </source>
</evidence>
<accession>Q2GBB1</accession>
<evidence type="ECO:0000256" key="2">
    <source>
        <dbReference type="ARBA" id="ARBA00022723"/>
    </source>
</evidence>
<evidence type="ECO:0000256" key="3">
    <source>
        <dbReference type="ARBA" id="ARBA00022833"/>
    </source>
</evidence>
<keyword evidence="3" id="KW-0862">Zinc</keyword>
<comment type="similarity">
    <text evidence="1">Belongs to the Gfa family.</text>
</comment>
<protein>
    <submittedName>
        <fullName evidence="6">Glutathione-dependent formaldehyde-activating, GFA</fullName>
    </submittedName>
</protein>
<dbReference type="GO" id="GO:0016846">
    <property type="term" value="F:carbon-sulfur lyase activity"/>
    <property type="evidence" value="ECO:0007669"/>
    <property type="project" value="InterPro"/>
</dbReference>
<keyword evidence="7" id="KW-1185">Reference proteome</keyword>
<dbReference type="eggNOG" id="COG3791">
    <property type="taxonomic scope" value="Bacteria"/>
</dbReference>
<dbReference type="InterPro" id="IPR006913">
    <property type="entry name" value="CENP-V/GFA"/>
</dbReference>
<dbReference type="InterPro" id="IPR011057">
    <property type="entry name" value="Mss4-like_sf"/>
</dbReference>
<dbReference type="HOGENOM" id="CLU_055491_6_1_5"/>
<sequence>MPYACHCHGCQRRQGTSFALNQQVLLAGFVAEGEVLVSEVEGHGGARVAHHACPRCLTRVWTVNDQRPEVATIRTGTRDDSPDLVPAFHIWTSRMQPWIALPEGAVHFAQQPESREEWMNLVLPEGLREHPR</sequence>
<evidence type="ECO:0000256" key="4">
    <source>
        <dbReference type="ARBA" id="ARBA00023239"/>
    </source>
</evidence>
<dbReference type="STRING" id="279238.Saro_0414"/>
<dbReference type="GO" id="GO:0046872">
    <property type="term" value="F:metal ion binding"/>
    <property type="evidence" value="ECO:0007669"/>
    <property type="project" value="UniProtKB-KW"/>
</dbReference>
<dbReference type="Gene3D" id="3.90.1590.10">
    <property type="entry name" value="glutathione-dependent formaldehyde- activating enzyme (gfa)"/>
    <property type="match status" value="1"/>
</dbReference>
<keyword evidence="4" id="KW-0456">Lyase</keyword>
<feature type="domain" description="CENP-V/GFA" evidence="5">
    <location>
        <begin position="3"/>
        <end position="93"/>
    </location>
</feature>
<keyword evidence="2" id="KW-0479">Metal-binding</keyword>
<evidence type="ECO:0000313" key="6">
    <source>
        <dbReference type="EMBL" id="ABD24862.1"/>
    </source>
</evidence>
<dbReference type="KEGG" id="nar:Saro_0414"/>
<dbReference type="RefSeq" id="WP_011444076.1">
    <property type="nucleotide sequence ID" value="NC_007794.1"/>
</dbReference>
<dbReference type="PANTHER" id="PTHR33337:SF40">
    <property type="entry name" value="CENP-V_GFA DOMAIN-CONTAINING PROTEIN-RELATED"/>
    <property type="match status" value="1"/>
</dbReference>
<evidence type="ECO:0000259" key="5">
    <source>
        <dbReference type="Pfam" id="PF04828"/>
    </source>
</evidence>
<dbReference type="AlphaFoldDB" id="Q2GBB1"/>
<dbReference type="Proteomes" id="UP000009134">
    <property type="component" value="Chromosome"/>
</dbReference>
<evidence type="ECO:0000313" key="7">
    <source>
        <dbReference type="Proteomes" id="UP000009134"/>
    </source>
</evidence>
<name>Q2GBB1_NOVAD</name>